<dbReference type="Gene3D" id="1.10.8.740">
    <property type="match status" value="1"/>
</dbReference>
<dbReference type="Gene3D" id="1.10.287.2620">
    <property type="match status" value="1"/>
</dbReference>
<dbReference type="GO" id="GO:0005868">
    <property type="term" value="C:cytoplasmic dynein complex"/>
    <property type="evidence" value="ECO:0007669"/>
    <property type="project" value="UniProtKB-ARBA"/>
</dbReference>
<dbReference type="InterPro" id="IPR041658">
    <property type="entry name" value="AAA_lid_11"/>
</dbReference>
<dbReference type="Pfam" id="PF03028">
    <property type="entry name" value="Dynein_heavy"/>
    <property type="match status" value="1"/>
</dbReference>
<keyword evidence="11 16" id="KW-0175">Coiled coil</keyword>
<dbReference type="Gene3D" id="3.40.50.300">
    <property type="entry name" value="P-loop containing nucleotide triphosphate hydrolases"/>
    <property type="match status" value="5"/>
</dbReference>
<dbReference type="InterPro" id="IPR035699">
    <property type="entry name" value="AAA_6"/>
</dbReference>
<proteinExistence type="inferred from homology"/>
<keyword evidence="8" id="KW-0547">Nucleotide-binding</keyword>
<feature type="domain" description="AAA+ ATPase" evidence="17">
    <location>
        <begin position="1789"/>
        <end position="2009"/>
    </location>
</feature>
<evidence type="ECO:0000256" key="3">
    <source>
        <dbReference type="ARBA" id="ARBA00022197"/>
    </source>
</evidence>
<evidence type="ECO:0000256" key="7">
    <source>
        <dbReference type="ARBA" id="ARBA00022737"/>
    </source>
</evidence>
<evidence type="ECO:0000256" key="9">
    <source>
        <dbReference type="ARBA" id="ARBA00022840"/>
    </source>
</evidence>
<dbReference type="Gene3D" id="3.20.180.20">
    <property type="entry name" value="Dynein heavy chain, N-terminal domain 2"/>
    <property type="match status" value="1"/>
</dbReference>
<evidence type="ECO:0000313" key="19">
    <source>
        <dbReference type="Proteomes" id="UP001306508"/>
    </source>
</evidence>
<dbReference type="InterPro" id="IPR004273">
    <property type="entry name" value="Dynein_heavy_D6_P-loop"/>
</dbReference>
<comment type="similarity">
    <text evidence="2">Belongs to the dynein heavy chain family.</text>
</comment>
<dbReference type="GO" id="GO:0005816">
    <property type="term" value="C:spindle pole body"/>
    <property type="evidence" value="ECO:0007669"/>
    <property type="project" value="UniProtKB-ARBA"/>
</dbReference>
<keyword evidence="10" id="KW-0243">Dynein</keyword>
<dbReference type="EMBL" id="JAWIZZ010000047">
    <property type="protein sequence ID" value="KAK5779559.1"/>
    <property type="molecule type" value="Genomic_DNA"/>
</dbReference>
<evidence type="ECO:0000256" key="15">
    <source>
        <dbReference type="ARBA" id="ARBA00053342"/>
    </source>
</evidence>
<dbReference type="Pfam" id="PF12781">
    <property type="entry name" value="AAA_9"/>
    <property type="match status" value="1"/>
</dbReference>
<dbReference type="Gene3D" id="1.20.58.1120">
    <property type="match status" value="1"/>
</dbReference>
<dbReference type="GO" id="GO:0000235">
    <property type="term" value="C:astral microtubule"/>
    <property type="evidence" value="ECO:0007669"/>
    <property type="project" value="UniProtKB-ARBA"/>
</dbReference>
<dbReference type="InterPro" id="IPR042222">
    <property type="entry name" value="Dynein_2_N"/>
</dbReference>
<evidence type="ECO:0000256" key="5">
    <source>
        <dbReference type="ARBA" id="ARBA00022490"/>
    </source>
</evidence>
<keyword evidence="9" id="KW-0067">ATP-binding</keyword>
<dbReference type="InterPro" id="IPR013602">
    <property type="entry name" value="Dynein_heavy_linker"/>
</dbReference>
<evidence type="ECO:0000256" key="6">
    <source>
        <dbReference type="ARBA" id="ARBA00022701"/>
    </source>
</evidence>
<dbReference type="SUPFAM" id="SSF52540">
    <property type="entry name" value="P-loop containing nucleoside triphosphate hydrolases"/>
    <property type="match status" value="4"/>
</dbReference>
<evidence type="ECO:0000256" key="12">
    <source>
        <dbReference type="ARBA" id="ARBA00023175"/>
    </source>
</evidence>
<dbReference type="PANTHER" id="PTHR45703">
    <property type="entry name" value="DYNEIN HEAVY CHAIN"/>
    <property type="match status" value="1"/>
</dbReference>
<dbReference type="InterPro" id="IPR042228">
    <property type="entry name" value="Dynein_linker_3"/>
</dbReference>
<comment type="function">
    <text evidence="15">Cytoplasmic dynein acts as a motor for the intracellular retrograde motility of vesicles and organelles along microtubules. Dynein has ATPase activity; the force-producing power stroke is thought to occur on release of ADP. Required to maintain uniform nuclear distribution in hyphae. May play an important role in the proper orientation of the mitotic spindle into the budding daughter cell yeast. Probably required for normal progression of the cell cycle.</text>
</comment>
<dbReference type="Pfam" id="PF18198">
    <property type="entry name" value="AAA_lid_11"/>
    <property type="match status" value="1"/>
</dbReference>
<feature type="coiled-coil region" evidence="16">
    <location>
        <begin position="3537"/>
        <end position="3599"/>
    </location>
</feature>
<dbReference type="Gene3D" id="1.20.140.100">
    <property type="entry name" value="Dynein heavy chain, N-terminal domain 2"/>
    <property type="match status" value="1"/>
</dbReference>
<dbReference type="Pfam" id="PF12777">
    <property type="entry name" value="MT"/>
    <property type="match status" value="1"/>
</dbReference>
<dbReference type="InterPro" id="IPR024743">
    <property type="entry name" value="Dynein_HC_stalk"/>
</dbReference>
<evidence type="ECO:0000256" key="11">
    <source>
        <dbReference type="ARBA" id="ARBA00023054"/>
    </source>
</evidence>
<dbReference type="FunFam" id="3.40.50.300:FF:000996">
    <property type="entry name" value="Cytoplasmic dynein heavy chain"/>
    <property type="match status" value="1"/>
</dbReference>
<keyword evidence="19" id="KW-1185">Reference proteome</keyword>
<dbReference type="Gene3D" id="1.20.920.30">
    <property type="match status" value="1"/>
</dbReference>
<dbReference type="GO" id="GO:0005524">
    <property type="term" value="F:ATP binding"/>
    <property type="evidence" value="ECO:0007669"/>
    <property type="project" value="UniProtKB-KW"/>
</dbReference>
<dbReference type="GO" id="GO:0045505">
    <property type="term" value="F:dynein intermediate chain binding"/>
    <property type="evidence" value="ECO:0007669"/>
    <property type="project" value="InterPro"/>
</dbReference>
<dbReference type="InterPro" id="IPR026983">
    <property type="entry name" value="DHC"/>
</dbReference>
<dbReference type="InterPro" id="IPR035706">
    <property type="entry name" value="AAA_9"/>
</dbReference>
<dbReference type="Pfam" id="PF12780">
    <property type="entry name" value="AAA_8"/>
    <property type="match status" value="1"/>
</dbReference>
<dbReference type="CDD" id="cd00009">
    <property type="entry name" value="AAA"/>
    <property type="match status" value="1"/>
</dbReference>
<dbReference type="Gene3D" id="1.10.8.710">
    <property type="match status" value="1"/>
</dbReference>
<sequence length="4099" mass="478636">MDSDESIKGFENQLVQHCVNIIRLISDDIILKDTSYDSFFQENKDLFKKFLSDKCADSILCVSLDSDTEKIIIDDHISEKFFTNKTSDSFNLLNPIILLLKTQTTLNLEQSLKSQLEILIVPTEVNIDTISNLFSKGVGSLLDYFTNKSQLNNLSQVYVENTKQKLLEISKRFHNINANIGSLRISESLDDSIKNVITKGATLETYRNYINEDLLIDSSFLNNLLNSLNQWIRHCQFLKTYEPPLPSNLTDEIEEWIKYKNILTITCNELDSTSYKVIIDILVKGKRLKLNDPILANWDIQSRLHTVSKILDFLTNLEVENLKSVKNTEQLTTYLIKLSSSLRRFRFSDYPVTRFIAFMEMLTNFIFENVFIISPNIFKISLQQFIEIREYLLDICSQWDTMSREMIQQIREKIRKSNLELSIPIEFNHITKALRLRLDTIKDIKAEECSLSEAFANVYGENLELVNWIYTPIKSLNNNDIFIEAIIASSIKEFNERLFQAETKLIERYNNVIANSASDELFDEVIRYKPLLTYFPSLKLRLQDTEHLILSSVKSSITSLKSQLMYNEAMIQSLQNLGLAELSSVLVQYISFNNKVNSITSNMETLLGPNWKYLPESTTVARDCEYIQHETEIKKLLDTWLTNLPGYHNDLKSTVILKIYEESKKDASQLQLKVNFNFELINYHKGLKSFLYYNFQIPTETVHKFLEVNSASSLAIHLKETLQNFFYILKQLSKFKFLLSLLQKDIDSVWFILKKGLSISWRDLTVATHNNNYDMNFISILDGAVLQLIDRYHRLVQTDQNIIQYFEIYKNGENIIEDFASLTNQLRDISSELLEEDWNNVKGFVDLLNVHIFKLLTKRMADYFALNFFEIQTIMVSLDNGEISFKPLINDIKSLWFHKIEKFISICTTIPIISNGKNSKKIYFKKKQIIEALITDLSTIYSTIDQYCIAGEKHFTKWKSYEFLWDINEYYLQEYLSSSFTESIKVLKMFHNKLKDFENTIQESEIVGIFKIDSDRAYQNVLNKLRYWIYFTIEKILPIYDENVKNLRDCILKQIDELSTISIDQSSIHTILKFVEITDKSGHLQDIWKAKIQELLSIEQIFKIYKVKFPKKHIFLNQVEFDISTTDQLVKKHQKYLKDNRGAISELLNIYFNNVSKNLIELERSWEDFKLNMVSEELNLIINVLNSIEIKLSEVIENRNLILKTAKALSYPISYVDNTECTTSEINNYIEIWKKVSAINGLLNEYLQTSWKKCSISDLSVFCTKSIKELNHFSSIIKNTRVYNNIQQILSDILKIKEELTLLKDSAIKQRHWCDIFRQLSLSDFNISFVEDNQFSLNDVLALKIESHKATINNIIEHAQKEYVIEKALNNIDNHWLHINLQYNEHNTGMILVNDWDLAARQCHEDLSELLSMKNSTYFKLYSNRCTALTEKLSLLSIILSTWCDVQFKWLSMFDIFGKNNKIKELLPQEESRFHYVSTDMKNLLKRALSLKHLIDISSIPNFHLSLSKILDVLVSIRNSLNDFLETYREQYPRFYFLGNDELLKILGSTNSIETVSKYMQKMFGSISNIESKDEIIYGVKSVEGESFSIENTINISTYEAPSQWLTQLEQQISKSLLSNIKSCSNKLFKGTQICDLIDIYPFQILLVSFQIYMTKVIDLASEKSDITNILKNLKCLKEKLQVEINNSDSVDMIIKRKRENILVEVLYYIFTTTTLLENEKKFMSSIKWKYIHRMYFVNDDTSNKTYLMFSHGSYTVNYGMEYIGIPERLIYTKNLIQCSIFLMESRGQGYGACLFGPAGTGKTESIKMLGQNVGKVVAVFNCDETYTFSVISRLIFGIAQVGAWSCFDEFNRLNENVLSSVTSNIRLIQDSLYFKRNYVALKTKSICIQRSTGIFITLNPDYEGRSKLPEILKNMFKEFSYYAPHELEIINGILDTQGFIPDNNLSNSFLNFIMLLKNNCSKQLHYDFGLRTIKRILMTCKKYKYNYTLKNALVKSTRRIILPVLNDTDSQLFYKYETISFSDVLSDNVMEHQEIFEKVLFEEYKKPSADFLIKCQQLYDLQKTQQAIILLGKAGCGKSTIWRTTLKVIKRINDTYNKVYIIDTKVLSKDELYGSLNMATLEWQDGVFTQIVRNCYACLQNGAKKEDVWIVFDGRIDSEYAETINSVLDDNKLLTLPNGERIPIAPNIHLLFETDTLHFATLATISRCSLIWVGDTIISKYDIFINKLFSKMQQLVEDNVLSSTFFNDITQVIRDILPYTLWEQLNKTTQNWTSVFKDNICSTDNALVAGIVSFLISFGSLLEQKDSEFIKNILSKRIYQLLITIFTDEYEKKDLNEYKEILSKHFLLDTDVDNMVFKKLNDELTLVPYDIPSTKLNVKSFDRSDLVITTRDTIYHSELILDFLVSKIPLIFCGPAGVGKTMIINKVLHAHDKYDLVSMNFSKETSITDLVSLFNRHLIYIPDGDGYILYPRNNEKEIVFFFDEINLPKVDKYDSQPVILFLRQLIEKGGFWRGLDNKWIFLKNVHFIGACNPPYYSGRSMLTSQFSRHAGIVFCNYPAKSSLKHIYNVYFNALFEMVPSLKMYSKDFTDASIDLYYMYIKSFSEEKYIHYIVTPRELTRWIKGLLFGMLNGPRQNFLSIVKLWAHEAIRIFSDRLVSIEHKTIFFSNLQDVITRTFVTVDFSENIFDDFFYSKWFSAEYIQISKKELIHLVTQKFDIFCEEERIGNIVIYDAMIDHMLRIDRILRQNQGHGMLVGPNKIGKTTMIKFVAWMNGIHIMQPYITKDFTLTSFDAFLRDVLLKVSIDEQELCLLIDESNMLDAAFLERINYLLTNSDIPDLFYGEELSKLEISLEQKMNSFGRLNSSKDEAYKWFVNQISKNLHIFFTVSDPYKDNKMNSPALFNRCVIDWIGPWDIPVQYSIARKILTQVPVNIFDFKNVEKSKYWILPQNPSSMYEILINIMIHFDIDFFKMVKQYELSPCYYLDCIDIFKNIFMREYQTLDDNQRFITNGLNKLNESVLKMKEMQELLSKKQKILETKEREARKTLDTLLYQQNESERKQEATEEIRQILVVHEEQTIRRHEEIQKDLREIQPIVESARLGVSNIKKQHLTELKSMNKPPNIIKVVLEAVCFLLGYKFDSWKDIQVFLRKDDFVYEIVHYDATKMMNNNTRNILENKYLSNESFNFSSVNRASKACGPLYQWLYAQAKYANVLKNVIPLQEEAKHTKQEMLTAKARLLAAEEMVEDLKADVELSKQKYSSLIRDVEVIKTEMERVKGNLERSRLLISSLSLEKDRWLYSVNSFSKDKRALIGNCLITAIYFSYFGLLDEKQRNIMLHSLFNLMSKCSLEYSISYNFIDSNVKIDEKTLWIENGLPNNDFYLENFCLLINNHGLIPYFIDPVGVIMDVLKKHFGTKLVVISFLEPNYLKRLENSIKFGSVTIIEDGEFYDPALNSILSKEYQVVSGRTIVNIASKDIDVSPEFQLFICSRDPHAKISNFVRTRVRKINFAITEGSVEIQSLRLTLMKESPELLHKKEELNSINSKYKVRLRNLEKDLLETLNDSEGNILDSNDLINTLENIKHESQNIENKVKETDKLIATYNKTTEKYAPLAGHCTRIFAIIKQFSSLSWFFNIPIEQFMQIFESIFAHPECKESADINKNMDNLIKLLYRNIYSMLSVNFDKISQKILASLLYLTYIDNTSDANNTLIVLKILKCFASQEEDTFNLSDKITYDNYYHNREISNLIKLFRDRKFMEIFYEFQSLFGPEDNLTDLLFHSSDCPIIMANGLNEDGSIEFERLAHMNNKKLITIPLGSIENTQIIEMEINQNAYSDMWILLQNIHLSASWVEDYLVKTVEEIDNIKDKRKLKVFMTCSLTSNPLPFKLLEKSYKYVYEGNVKILKIVKTLWLNDEYKNFVKERTFKSDEIASYCNNIRYLLTWLHSIFVVRSRLSPYGFTKRYDFNIFDYKSVLFYLQALLNNFENEESITYLIKYYVKEIIYGAKVDVAEDKKIINSICEEVLTPENIPEKDKVLKLPLLQSTEYTLEKIKTTLETLEEPLDFITSWLGISSESIENHDKEQVRIIAKSILNIYERCND</sequence>
<evidence type="ECO:0000313" key="18">
    <source>
        <dbReference type="EMBL" id="KAK5779559.1"/>
    </source>
</evidence>
<evidence type="ECO:0000259" key="17">
    <source>
        <dbReference type="SMART" id="SM00382"/>
    </source>
</evidence>
<dbReference type="GO" id="GO:0000741">
    <property type="term" value="P:karyogamy"/>
    <property type="evidence" value="ECO:0007669"/>
    <property type="project" value="UniProtKB-KW"/>
</dbReference>
<dbReference type="Pfam" id="PF22597">
    <property type="entry name" value="DYN_lid"/>
    <property type="match status" value="1"/>
</dbReference>
<evidence type="ECO:0000256" key="4">
    <source>
        <dbReference type="ARBA" id="ARBA00022459"/>
    </source>
</evidence>
<comment type="caution">
    <text evidence="18">The sequence shown here is derived from an EMBL/GenBank/DDBJ whole genome shotgun (WGS) entry which is preliminary data.</text>
</comment>
<keyword evidence="6" id="KW-0493">Microtubule</keyword>
<dbReference type="GO" id="GO:0008569">
    <property type="term" value="F:minus-end-directed microtubule motor activity"/>
    <property type="evidence" value="ECO:0007669"/>
    <property type="project" value="InterPro"/>
</dbReference>
<dbReference type="Gene3D" id="1.20.920.20">
    <property type="match status" value="1"/>
</dbReference>
<dbReference type="FunFam" id="1.10.287.2620:FF:000001">
    <property type="entry name" value="Cytoplasmic dynein heavy chain 1"/>
    <property type="match status" value="1"/>
</dbReference>
<dbReference type="GO" id="GO:1902850">
    <property type="term" value="P:microtubule cytoskeleton organization involved in mitosis"/>
    <property type="evidence" value="ECO:0007669"/>
    <property type="project" value="UniProtKB-ARBA"/>
</dbReference>
<evidence type="ECO:0000256" key="14">
    <source>
        <dbReference type="ARBA" id="ARBA00033439"/>
    </source>
</evidence>
<feature type="domain" description="AAA+ ATPase" evidence="17">
    <location>
        <begin position="2065"/>
        <end position="2225"/>
    </location>
</feature>
<feature type="domain" description="AAA+ ATPase" evidence="17">
    <location>
        <begin position="2749"/>
        <end position="2912"/>
    </location>
</feature>
<dbReference type="InterPro" id="IPR024317">
    <property type="entry name" value="Dynein_heavy_chain_D4_dom"/>
</dbReference>
<dbReference type="GO" id="GO:0051959">
    <property type="term" value="F:dynein light intermediate chain binding"/>
    <property type="evidence" value="ECO:0007669"/>
    <property type="project" value="InterPro"/>
</dbReference>
<organism evidence="18 19">
    <name type="scientific">Arxiozyma heterogenica</name>
    <dbReference type="NCBI Taxonomy" id="278026"/>
    <lineage>
        <taxon>Eukaryota</taxon>
        <taxon>Fungi</taxon>
        <taxon>Dikarya</taxon>
        <taxon>Ascomycota</taxon>
        <taxon>Saccharomycotina</taxon>
        <taxon>Saccharomycetes</taxon>
        <taxon>Saccharomycetales</taxon>
        <taxon>Saccharomycetaceae</taxon>
        <taxon>Arxiozyma</taxon>
    </lineage>
</organism>
<dbReference type="Gene3D" id="1.10.287.2610">
    <property type="match status" value="1"/>
</dbReference>
<gene>
    <name evidence="18" type="ORF">RI543_003451</name>
</gene>
<dbReference type="GO" id="GO:0000070">
    <property type="term" value="P:mitotic sister chromatid segregation"/>
    <property type="evidence" value="ECO:0007669"/>
    <property type="project" value="UniProtKB-ARBA"/>
</dbReference>
<keyword evidence="13" id="KW-0206">Cytoskeleton</keyword>
<keyword evidence="4" id="KW-0415">Karyogamy</keyword>
<dbReference type="InterPro" id="IPR042219">
    <property type="entry name" value="AAA_lid_11_sf"/>
</dbReference>
<dbReference type="InterPro" id="IPR054354">
    <property type="entry name" value="DYNC2H1-like_lid"/>
</dbReference>
<evidence type="ECO:0000256" key="13">
    <source>
        <dbReference type="ARBA" id="ARBA00023212"/>
    </source>
</evidence>
<protein>
    <recommendedName>
        <fullName evidence="3">Dynein heavy chain, cytoplasmic</fullName>
    </recommendedName>
    <alternativeName>
        <fullName evidence="14">Dynein heavy chain, cytosolic</fullName>
    </alternativeName>
</protein>
<keyword evidence="12" id="KW-0505">Motor protein</keyword>
<keyword evidence="7" id="KW-0677">Repeat</keyword>
<dbReference type="FunFam" id="3.40.50.300:FF:002357">
    <property type="entry name" value="Glutathione S-transferase class-mu 26 kDa isozyme"/>
    <property type="match status" value="1"/>
</dbReference>
<dbReference type="Pfam" id="PF12774">
    <property type="entry name" value="AAA_6"/>
    <property type="match status" value="1"/>
</dbReference>
<evidence type="ECO:0000256" key="1">
    <source>
        <dbReference type="ARBA" id="ARBA00004245"/>
    </source>
</evidence>
<feature type="coiled-coil region" evidence="16">
    <location>
        <begin position="3232"/>
        <end position="3266"/>
    </location>
</feature>
<keyword evidence="5" id="KW-0963">Cytoplasm</keyword>
<dbReference type="Proteomes" id="UP001306508">
    <property type="component" value="Unassembled WGS sequence"/>
</dbReference>
<reference evidence="19" key="1">
    <citation type="submission" date="2023-07" db="EMBL/GenBank/DDBJ databases">
        <title>A draft genome of Kazachstania heterogenica Y-27499.</title>
        <authorList>
            <person name="Donic C."/>
            <person name="Kralova J.S."/>
            <person name="Fidel L."/>
            <person name="Ben-Dor S."/>
            <person name="Jung S."/>
        </authorList>
    </citation>
    <scope>NUCLEOTIDE SEQUENCE [LARGE SCALE GENOMIC DNA]</scope>
    <source>
        <strain evidence="19">Y27499</strain>
    </source>
</reference>
<dbReference type="InterPro" id="IPR003593">
    <property type="entry name" value="AAA+_ATPase"/>
</dbReference>
<name>A0AAN7WJQ0_9SACH</name>
<feature type="domain" description="AAA+ ATPase" evidence="17">
    <location>
        <begin position="2407"/>
        <end position="2557"/>
    </location>
</feature>
<dbReference type="SMART" id="SM00382">
    <property type="entry name" value="AAA"/>
    <property type="match status" value="4"/>
</dbReference>
<evidence type="ECO:0000256" key="8">
    <source>
        <dbReference type="ARBA" id="ARBA00022741"/>
    </source>
</evidence>
<dbReference type="Pfam" id="PF12775">
    <property type="entry name" value="AAA_7"/>
    <property type="match status" value="1"/>
</dbReference>
<evidence type="ECO:0000256" key="16">
    <source>
        <dbReference type="SAM" id="Coils"/>
    </source>
</evidence>
<dbReference type="Pfam" id="PF08393">
    <property type="entry name" value="DHC_N2"/>
    <property type="match status" value="1"/>
</dbReference>
<evidence type="ECO:0000256" key="10">
    <source>
        <dbReference type="ARBA" id="ARBA00023017"/>
    </source>
</evidence>
<dbReference type="GO" id="GO:0005938">
    <property type="term" value="C:cell cortex"/>
    <property type="evidence" value="ECO:0007669"/>
    <property type="project" value="UniProtKB-ARBA"/>
</dbReference>
<dbReference type="GO" id="GO:0030473">
    <property type="term" value="P:nuclear migration along microtubule"/>
    <property type="evidence" value="ECO:0007669"/>
    <property type="project" value="UniProtKB-ARBA"/>
</dbReference>
<dbReference type="InterPro" id="IPR027417">
    <property type="entry name" value="P-loop_NTPase"/>
</dbReference>
<dbReference type="Gene3D" id="1.10.8.720">
    <property type="entry name" value="Region D6 of dynein motor"/>
    <property type="match status" value="1"/>
</dbReference>
<dbReference type="PANTHER" id="PTHR45703:SF36">
    <property type="entry name" value="DYNEIN HEAVY CHAIN, CYTOPLASMIC"/>
    <property type="match status" value="1"/>
</dbReference>
<comment type="subcellular location">
    <subcellularLocation>
        <location evidence="1">Cytoplasm</location>
        <location evidence="1">Cytoskeleton</location>
    </subcellularLocation>
</comment>
<accession>A0AAN7WJQ0</accession>
<evidence type="ECO:0000256" key="2">
    <source>
        <dbReference type="ARBA" id="ARBA00008887"/>
    </source>
</evidence>
<dbReference type="Gene3D" id="1.20.1280.160">
    <property type="match status" value="1"/>
</dbReference>
<dbReference type="InterPro" id="IPR043157">
    <property type="entry name" value="Dynein_AAA1S"/>
</dbReference>